<dbReference type="Proteomes" id="UP000596742">
    <property type="component" value="Unassembled WGS sequence"/>
</dbReference>
<proteinExistence type="predicted"/>
<dbReference type="AlphaFoldDB" id="A0A8B6GMX3"/>
<protein>
    <submittedName>
        <fullName evidence="1">Uncharacterized protein</fullName>
    </submittedName>
</protein>
<comment type="caution">
    <text evidence="1">The sequence shown here is derived from an EMBL/GenBank/DDBJ whole genome shotgun (WGS) entry which is preliminary data.</text>
</comment>
<dbReference type="OrthoDB" id="6152955at2759"/>
<organism evidence="1 2">
    <name type="scientific">Mytilus galloprovincialis</name>
    <name type="common">Mediterranean mussel</name>
    <dbReference type="NCBI Taxonomy" id="29158"/>
    <lineage>
        <taxon>Eukaryota</taxon>
        <taxon>Metazoa</taxon>
        <taxon>Spiralia</taxon>
        <taxon>Lophotrochozoa</taxon>
        <taxon>Mollusca</taxon>
        <taxon>Bivalvia</taxon>
        <taxon>Autobranchia</taxon>
        <taxon>Pteriomorphia</taxon>
        <taxon>Mytilida</taxon>
        <taxon>Mytiloidea</taxon>
        <taxon>Mytilidae</taxon>
        <taxon>Mytilinae</taxon>
        <taxon>Mytilus</taxon>
    </lineage>
</organism>
<sequence>MTVCPYHRYSLGINWKPSKKCIFPLHKGNQQPQKGVTPLMSKTILNKFGCLQPCFDQVSSEESIYSSGYKLRECHFQQFDDNYSDVTQQSQSLSQPLSQISNWSDEMETTLDQANATLKILNCKSSPLRGQLLSDISSLKDSTIRYYKRKADKSVDSVLNIIAPGQSKELKKLIMSEPTKPPTDDELTDTILKLYEETADNKLQTQILSIVSKKMTKM</sequence>
<dbReference type="EMBL" id="UYJE01008679">
    <property type="protein sequence ID" value="VDI66136.1"/>
    <property type="molecule type" value="Genomic_DNA"/>
</dbReference>
<reference evidence="1" key="1">
    <citation type="submission" date="2018-11" db="EMBL/GenBank/DDBJ databases">
        <authorList>
            <person name="Alioto T."/>
            <person name="Alioto T."/>
        </authorList>
    </citation>
    <scope>NUCLEOTIDE SEQUENCE</scope>
</reference>
<gene>
    <name evidence="1" type="ORF">MGAL_10B040920</name>
</gene>
<evidence type="ECO:0000313" key="2">
    <source>
        <dbReference type="Proteomes" id="UP000596742"/>
    </source>
</evidence>
<keyword evidence="2" id="KW-1185">Reference proteome</keyword>
<evidence type="ECO:0000313" key="1">
    <source>
        <dbReference type="EMBL" id="VDI66136.1"/>
    </source>
</evidence>
<accession>A0A8B6GMX3</accession>
<name>A0A8B6GMX3_MYTGA</name>